<evidence type="ECO:0000313" key="1">
    <source>
        <dbReference type="EMBL" id="SMD68700.1"/>
    </source>
</evidence>
<evidence type="ECO:0000313" key="2">
    <source>
        <dbReference type="Proteomes" id="UP000194499"/>
    </source>
</evidence>
<protein>
    <recommendedName>
        <fullName evidence="3">DUF4304 domain-containing protein</fullName>
    </recommendedName>
</protein>
<gene>
    <name evidence="1" type="ORF">BACERE00191_00633</name>
</gene>
<proteinExistence type="predicted"/>
<reference evidence="2" key="1">
    <citation type="submission" date="2017-04" db="EMBL/GenBank/DDBJ databases">
        <authorList>
            <person name="Criscuolo A."/>
        </authorList>
    </citation>
    <scope>NUCLEOTIDE SEQUENCE [LARGE SCALE GENOMIC DNA]</scope>
</reference>
<evidence type="ECO:0008006" key="3">
    <source>
        <dbReference type="Google" id="ProtNLM"/>
    </source>
</evidence>
<organism evidence="1 2">
    <name type="scientific">Bacillus pacificus</name>
    <dbReference type="NCBI Taxonomy" id="2026187"/>
    <lineage>
        <taxon>Bacteria</taxon>
        <taxon>Bacillati</taxon>
        <taxon>Bacillota</taxon>
        <taxon>Bacilli</taxon>
        <taxon>Bacillales</taxon>
        <taxon>Bacillaceae</taxon>
        <taxon>Bacillus</taxon>
        <taxon>Bacillus cereus group</taxon>
    </lineage>
</organism>
<dbReference type="AlphaFoldDB" id="A0A1Y5YYM8"/>
<dbReference type="InterPro" id="IPR025412">
    <property type="entry name" value="DUF4304"/>
</dbReference>
<dbReference type="EMBL" id="FWZB01000021">
    <property type="protein sequence ID" value="SMD68700.1"/>
    <property type="molecule type" value="Genomic_DNA"/>
</dbReference>
<dbReference type="Proteomes" id="UP000194499">
    <property type="component" value="Unassembled WGS sequence"/>
</dbReference>
<dbReference type="Pfam" id="PF14137">
    <property type="entry name" value="DUF4304"/>
    <property type="match status" value="1"/>
</dbReference>
<sequence>MNMTKSKPYSKAVQNSIASLHAALKPLGFKKKRHTFCKAENGFYKLINIQKSQFGDDFYIHIGVHPIGLPQLITDQLLIKENISIFDCILRTRIEPIHMKQNQLLHNVSHETIDILNYLSTIFDWFQVWASYENLVKTNIHSVTPVLAVVPILQEKAFLLLTCFSFYNLKQYEQANHYLQQYLQCAVHLSTEEKELVFFHEVDMYMKKLVENAM</sequence>
<name>A0A1Y5YYM8_9BACI</name>
<accession>A0A1Y5YYM8</accession>